<accession>A0A9N8YSD2</accession>
<dbReference type="InterPro" id="IPR013024">
    <property type="entry name" value="GGCT-like"/>
</dbReference>
<dbReference type="InterPro" id="IPR001245">
    <property type="entry name" value="Ser-Thr/Tyr_kinase_cat_dom"/>
</dbReference>
<evidence type="ECO:0000256" key="2">
    <source>
        <dbReference type="ARBA" id="ARBA00022729"/>
    </source>
</evidence>
<keyword evidence="5" id="KW-0325">Glycoprotein</keyword>
<dbReference type="InterPro" id="IPR036390">
    <property type="entry name" value="WH_DNA-bd_sf"/>
</dbReference>
<dbReference type="OrthoDB" id="2472360at2759"/>
<dbReference type="SUPFAM" id="SSF52058">
    <property type="entry name" value="L domain-like"/>
    <property type="match status" value="1"/>
</dbReference>
<evidence type="ECO:0000313" key="8">
    <source>
        <dbReference type="Proteomes" id="UP000789396"/>
    </source>
</evidence>
<comment type="subcellular location">
    <subcellularLocation>
        <location evidence="1">Membrane</location>
    </subcellularLocation>
</comment>
<dbReference type="Gene3D" id="3.80.10.10">
    <property type="entry name" value="Ribonuclease Inhibitor"/>
    <property type="match status" value="1"/>
</dbReference>
<dbReference type="SUPFAM" id="SSF46785">
    <property type="entry name" value="Winged helix' DNA-binding domain"/>
    <property type="match status" value="1"/>
</dbReference>
<proteinExistence type="predicted"/>
<evidence type="ECO:0000256" key="5">
    <source>
        <dbReference type="ARBA" id="ARBA00023180"/>
    </source>
</evidence>
<protein>
    <submittedName>
        <fullName evidence="7">11233_t:CDS:1</fullName>
    </submittedName>
</protein>
<sequence>MAALGILPPLKEKNILAGSSWETNEIFYKISEELEDLRIGDTAEFSEELRRRIQEAKTSCGNKSFANIEETSGNTVQGIVYYGLAEEDYDTLDRYEGVGGGHYKRKIVKISVNGKTVEATTYIAGENGKIESVEPHIVRSNSIEALSTNMTKNRLLIFAALVEKKPANLTELAHLLQKDYTLVRRETRILEGMGLIKLEKVSKETPNQQGSKIKFSEVKPIALYKRVIFDFPILERVPVEKTAIDNREIGLTKYDYKFAAYLKKNRYTPENAFQEKRGVCIRRNEGNELNNQGKTRTQITKLNIGNLHLSKKLQGSLDLTDFINLKGLDCGNNQLTNLDLSNCSQLTNLSCSSNPLTGSLDQLVSNLNQLKALHISNTDFNSVDITKLPKGLEQIGYSSNRLSCQLITIVSLLEKHFGEYGIKQLENKSVKSNLFSWIGEEYFNQPPELIKKFIEQQKLRSGYKECKDSNNKDRTIVLKSLTNSQNITLEFLQEIANTKLVDNKSNIVPCYGMSQDSAKNYVMVMQFIKDGNLRDYLRNNYQELNLHSGNVLNISRYGYITDLGLSRPANSQSNPDEIFGVLPYIAPEVLQGGEYTKASDIYSLGIIMYEIFSGLPPHYDQVHDLDLALRVCLGLRPRFQIKIPVLLENLINNDKSTFFTQQLQEAEEYNKSLPESVRFPNYELHPQTSYYSKPINTKQIAEQLQQVSGILDLTIPIQEINISEEQEQLQPQIPPKKPEIQPQETEEISSQSAKINEQIKEIETELKTLKEPLEDELTELVEKFIETKKKTVKDKSNKKAKKEIEELYEALEEKSFSEENIEKIIRYCERLIDLE</sequence>
<dbReference type="PROSITE" id="PS50011">
    <property type="entry name" value="PROTEIN_KINASE_DOM"/>
    <property type="match status" value="1"/>
</dbReference>
<keyword evidence="2" id="KW-0732">Signal</keyword>
<reference evidence="7" key="1">
    <citation type="submission" date="2021-06" db="EMBL/GenBank/DDBJ databases">
        <authorList>
            <person name="Kallberg Y."/>
            <person name="Tangrot J."/>
            <person name="Rosling A."/>
        </authorList>
    </citation>
    <scope>NUCLEOTIDE SEQUENCE</scope>
    <source>
        <strain evidence="7">IN212</strain>
    </source>
</reference>
<evidence type="ECO:0000313" key="7">
    <source>
        <dbReference type="EMBL" id="CAG8449658.1"/>
    </source>
</evidence>
<dbReference type="Gene3D" id="1.10.510.10">
    <property type="entry name" value="Transferase(Phosphotransferase) domain 1"/>
    <property type="match status" value="2"/>
</dbReference>
<dbReference type="GO" id="GO:0016020">
    <property type="term" value="C:membrane"/>
    <property type="evidence" value="ECO:0007669"/>
    <property type="project" value="UniProtKB-SubCell"/>
</dbReference>
<evidence type="ECO:0000256" key="1">
    <source>
        <dbReference type="ARBA" id="ARBA00004370"/>
    </source>
</evidence>
<dbReference type="InterPro" id="IPR036568">
    <property type="entry name" value="GGCT-like_sf"/>
</dbReference>
<dbReference type="InterPro" id="IPR032675">
    <property type="entry name" value="LRR_dom_sf"/>
</dbReference>
<dbReference type="SUPFAM" id="SSF56112">
    <property type="entry name" value="Protein kinase-like (PK-like)"/>
    <property type="match status" value="1"/>
</dbReference>
<dbReference type="AlphaFoldDB" id="A0A9N8YSD2"/>
<dbReference type="PANTHER" id="PTHR45974">
    <property type="entry name" value="RECEPTOR-LIKE PROTEIN 55"/>
    <property type="match status" value="1"/>
</dbReference>
<dbReference type="InterPro" id="IPR009288">
    <property type="entry name" value="AIG2-like_dom"/>
</dbReference>
<dbReference type="GO" id="GO:0005524">
    <property type="term" value="F:ATP binding"/>
    <property type="evidence" value="ECO:0007669"/>
    <property type="project" value="InterPro"/>
</dbReference>
<keyword evidence="4" id="KW-0472">Membrane</keyword>
<dbReference type="SUPFAM" id="SSF110857">
    <property type="entry name" value="Gamma-glutamyl cyclotransferase-like"/>
    <property type="match status" value="1"/>
</dbReference>
<keyword evidence="8" id="KW-1185">Reference proteome</keyword>
<dbReference type="InterPro" id="IPR011009">
    <property type="entry name" value="Kinase-like_dom_sf"/>
</dbReference>
<gene>
    <name evidence="7" type="ORF">RFULGI_LOCUS159</name>
</gene>
<dbReference type="Proteomes" id="UP000789396">
    <property type="component" value="Unassembled WGS sequence"/>
</dbReference>
<evidence type="ECO:0000259" key="6">
    <source>
        <dbReference type="PROSITE" id="PS50011"/>
    </source>
</evidence>
<evidence type="ECO:0000256" key="4">
    <source>
        <dbReference type="ARBA" id="ARBA00023136"/>
    </source>
</evidence>
<dbReference type="GO" id="GO:0004672">
    <property type="term" value="F:protein kinase activity"/>
    <property type="evidence" value="ECO:0007669"/>
    <property type="project" value="InterPro"/>
</dbReference>
<feature type="domain" description="Protein kinase" evidence="6">
    <location>
        <begin position="389"/>
        <end position="688"/>
    </location>
</feature>
<keyword evidence="3" id="KW-0677">Repeat</keyword>
<dbReference type="EMBL" id="CAJVPZ010000022">
    <property type="protein sequence ID" value="CAG8449658.1"/>
    <property type="molecule type" value="Genomic_DNA"/>
</dbReference>
<name>A0A9N8YSD2_9GLOM</name>
<dbReference type="CDD" id="cd06661">
    <property type="entry name" value="GGCT_like"/>
    <property type="match status" value="1"/>
</dbReference>
<dbReference type="Pfam" id="PF06094">
    <property type="entry name" value="GGACT"/>
    <property type="match status" value="1"/>
</dbReference>
<evidence type="ECO:0000256" key="3">
    <source>
        <dbReference type="ARBA" id="ARBA00022737"/>
    </source>
</evidence>
<dbReference type="Pfam" id="PF25212">
    <property type="entry name" value="HVO_A0114"/>
    <property type="match status" value="1"/>
</dbReference>
<organism evidence="7 8">
    <name type="scientific">Racocetra fulgida</name>
    <dbReference type="NCBI Taxonomy" id="60492"/>
    <lineage>
        <taxon>Eukaryota</taxon>
        <taxon>Fungi</taxon>
        <taxon>Fungi incertae sedis</taxon>
        <taxon>Mucoromycota</taxon>
        <taxon>Glomeromycotina</taxon>
        <taxon>Glomeromycetes</taxon>
        <taxon>Diversisporales</taxon>
        <taxon>Gigasporaceae</taxon>
        <taxon>Racocetra</taxon>
    </lineage>
</organism>
<dbReference type="Gene3D" id="3.10.490.10">
    <property type="entry name" value="Gamma-glutamyl cyclotransferase-like"/>
    <property type="match status" value="1"/>
</dbReference>
<dbReference type="Pfam" id="PF00069">
    <property type="entry name" value="Pkinase"/>
    <property type="match status" value="1"/>
</dbReference>
<dbReference type="InterPro" id="IPR000719">
    <property type="entry name" value="Prot_kinase_dom"/>
</dbReference>
<comment type="caution">
    <text evidence="7">The sequence shown here is derived from an EMBL/GenBank/DDBJ whole genome shotgun (WGS) entry which is preliminary data.</text>
</comment>
<dbReference type="Pfam" id="PF07714">
    <property type="entry name" value="PK_Tyr_Ser-Thr"/>
    <property type="match status" value="1"/>
</dbReference>